<proteinExistence type="predicted"/>
<feature type="region of interest" description="Disordered" evidence="4">
    <location>
        <begin position="802"/>
        <end position="827"/>
    </location>
</feature>
<feature type="compositionally biased region" description="Polar residues" evidence="4">
    <location>
        <begin position="767"/>
        <end position="782"/>
    </location>
</feature>
<dbReference type="InterPro" id="IPR019515">
    <property type="entry name" value="VPS54_N"/>
</dbReference>
<dbReference type="Pfam" id="PF10475">
    <property type="entry name" value="Vps54_N"/>
    <property type="match status" value="1"/>
</dbReference>
<feature type="compositionally biased region" description="Low complexity" evidence="4">
    <location>
        <begin position="111"/>
        <end position="120"/>
    </location>
</feature>
<sequence>MQPGDNPPTLPFPLSPLLLLNAASGGLGDFGEGGFELSRYLFLGSLLFSREGGGMDLSKVGEKIFSSVRSARSLGLLPPPSDRPEVPARAAAAAAVARILAGLPPHQRHNLSSSSEELSSIYGSKPQGQSVDEPEKEFFEEEFDPVRHILEQIPSEENEPAYFEEKAALRLAQLDKISERLSRHVMEHHEEMVKGMHLVRELEKDLKIANVICMNGRRHLTSSRNEVSRDLIVTENSKKKQALLDILPILTDLRHAVDMQVALETCVEEGNFSKAFQVLSEYLPLLDKLSGLSAVQEMSRGVEVWLGKTLQKLDSLLLEVCRDFKEDGYLTVVDAYALIGDVSGLAEKIQSFFMQEVLSESHSELRIILQEDVENPNTQINRLTYSDLCIRIPESKFRQCLLATLAVLFKLMCSYYAITSFQLEEKVENETLNPLVKAQSRSPKRKSPTSFRFPPADLLSPTPSFSASKNQVSPCLNHSDKQHGDMSSGVSEDPAREVSSTFLAEEGSVPASTDRGPLLHSAEVPPESSACISDNTGNHGSKLTDHPTDEGRDDGSAASSSGSPWFVLRKDAVLFVSHALQRGRRNLWQLTTSRVAVLLSSSAVSSTSIHQFLRNYEDLSIFILAGEAFCGTEAIEFRQKLKSICEGYFAAFHRQNIYMNVALKMVMEKENWQLMPPDTIQVVSFPGLVGDGAALIVSSDSSCSARSLHDSRSVGPVVNGSKRGGFSYWQENGNPFLSKLNSSEDYSDSFHPNGSQEARNTDKIPQHTRTSSNGGDVNHINGTALSEDENEDLHADFIDEDSQLPSRISKPSHSRHNSVRGNDGDMTAQTGSSLSLLRLMDKYARLMQKLDIINVEFFKGICQLFEIFFHFVFESFCEHNSQPSGKGLNDSLPYKLKAALSRITQDCDQWIKPQSASVPSSSPTSSGASFTHMDERCAAADTISLVAQLLHRSKAHLQSRLLQNNGAVVEDFFVHLVDAVPELTQHIHRTTAKLLLHINGYVDRIANAKWEVKELGLEHNGYVDLLLGEFKHYKTRLAHGGIRKEVQDLLLEYGLENVAETLIEGLSRVKRCTDEGRALMSLDLQVLINGLKHFVSFDVRPKLQIVETFIKAYYLPETEYVHWSRAHPEYSKSQIVGLINLVATMKGWKRKTRLEVLEKIE</sequence>
<reference evidence="7 8" key="1">
    <citation type="journal article" date="2021" name="Comput. Struct. Biotechnol. J.">
        <title>De novo genome assembly of the potent medicinal plant Rehmannia glutinosa using nanopore technology.</title>
        <authorList>
            <person name="Ma L."/>
            <person name="Dong C."/>
            <person name="Song C."/>
            <person name="Wang X."/>
            <person name="Zheng X."/>
            <person name="Niu Y."/>
            <person name="Chen S."/>
            <person name="Feng W."/>
        </authorList>
    </citation>
    <scope>NUCLEOTIDE SEQUENCE [LARGE SCALE GENOMIC DNA]</scope>
    <source>
        <strain evidence="7">DH-2019</strain>
    </source>
</reference>
<feature type="domain" description="Vacuolar protein sorting-associated protein 54 N-terminal" evidence="6">
    <location>
        <begin position="131"/>
        <end position="421"/>
    </location>
</feature>
<evidence type="ECO:0000256" key="1">
    <source>
        <dbReference type="ARBA" id="ARBA00022448"/>
    </source>
</evidence>
<feature type="compositionally biased region" description="Polar residues" evidence="4">
    <location>
        <begin position="740"/>
        <end position="758"/>
    </location>
</feature>
<dbReference type="Proteomes" id="UP001318860">
    <property type="component" value="Unassembled WGS sequence"/>
</dbReference>
<evidence type="ECO:0000256" key="3">
    <source>
        <dbReference type="ARBA" id="ARBA00023054"/>
    </source>
</evidence>
<evidence type="ECO:0000313" key="8">
    <source>
        <dbReference type="Proteomes" id="UP001318860"/>
    </source>
</evidence>
<evidence type="ECO:0000313" key="7">
    <source>
        <dbReference type="EMBL" id="KAK6141719.1"/>
    </source>
</evidence>
<keyword evidence="2" id="KW-0653">Protein transport</keyword>
<evidence type="ECO:0000259" key="6">
    <source>
        <dbReference type="Pfam" id="PF10475"/>
    </source>
</evidence>
<feature type="compositionally biased region" description="Basic and acidic residues" evidence="4">
    <location>
        <begin position="542"/>
        <end position="555"/>
    </location>
</feature>
<dbReference type="PANTHER" id="PTHR13258:SF0">
    <property type="entry name" value="SYNDETIN"/>
    <property type="match status" value="1"/>
</dbReference>
<evidence type="ECO:0000256" key="4">
    <source>
        <dbReference type="SAM" id="MobiDB-lite"/>
    </source>
</evidence>
<dbReference type="InterPro" id="IPR019514">
    <property type="entry name" value="Syndetin_C"/>
</dbReference>
<feature type="region of interest" description="Disordered" evidence="4">
    <location>
        <begin position="740"/>
        <end position="782"/>
    </location>
</feature>
<comment type="caution">
    <text evidence="7">The sequence shown here is derived from an EMBL/GenBank/DDBJ whole genome shotgun (WGS) entry which is preliminary data.</text>
</comment>
<feature type="domain" description="Syndetin C-terminal" evidence="5">
    <location>
        <begin position="933"/>
        <end position="1161"/>
    </location>
</feature>
<accession>A0ABR0W5V4</accession>
<feature type="compositionally biased region" description="Polar residues" evidence="4">
    <location>
        <begin position="461"/>
        <end position="476"/>
    </location>
</feature>
<protein>
    <recommendedName>
        <fullName evidence="9">Syndetin-like protein</fullName>
    </recommendedName>
</protein>
<keyword evidence="3" id="KW-0175">Coiled coil</keyword>
<name>A0ABR0W5V4_REHGL</name>
<dbReference type="InterPro" id="IPR040047">
    <property type="entry name" value="VPS50"/>
</dbReference>
<feature type="compositionally biased region" description="Polar residues" evidence="4">
    <location>
        <begin position="530"/>
        <end position="541"/>
    </location>
</feature>
<keyword evidence="8" id="KW-1185">Reference proteome</keyword>
<evidence type="ECO:0000259" key="5">
    <source>
        <dbReference type="Pfam" id="PF10474"/>
    </source>
</evidence>
<organism evidence="7 8">
    <name type="scientific">Rehmannia glutinosa</name>
    <name type="common">Chinese foxglove</name>
    <dbReference type="NCBI Taxonomy" id="99300"/>
    <lineage>
        <taxon>Eukaryota</taxon>
        <taxon>Viridiplantae</taxon>
        <taxon>Streptophyta</taxon>
        <taxon>Embryophyta</taxon>
        <taxon>Tracheophyta</taxon>
        <taxon>Spermatophyta</taxon>
        <taxon>Magnoliopsida</taxon>
        <taxon>eudicotyledons</taxon>
        <taxon>Gunneridae</taxon>
        <taxon>Pentapetalae</taxon>
        <taxon>asterids</taxon>
        <taxon>lamiids</taxon>
        <taxon>Lamiales</taxon>
        <taxon>Orobanchaceae</taxon>
        <taxon>Rehmannieae</taxon>
        <taxon>Rehmannia</taxon>
    </lineage>
</organism>
<dbReference type="EMBL" id="JABTTQ020000093">
    <property type="protein sequence ID" value="KAK6141719.1"/>
    <property type="molecule type" value="Genomic_DNA"/>
</dbReference>
<evidence type="ECO:0000256" key="2">
    <source>
        <dbReference type="ARBA" id="ARBA00022927"/>
    </source>
</evidence>
<evidence type="ECO:0008006" key="9">
    <source>
        <dbReference type="Google" id="ProtNLM"/>
    </source>
</evidence>
<feature type="region of interest" description="Disordered" evidence="4">
    <location>
        <begin position="438"/>
        <end position="561"/>
    </location>
</feature>
<dbReference type="PANTHER" id="PTHR13258">
    <property type="entry name" value="SYNDETIN"/>
    <property type="match status" value="1"/>
</dbReference>
<gene>
    <name evidence="7" type="ORF">DH2020_024521</name>
</gene>
<keyword evidence="1" id="KW-0813">Transport</keyword>
<feature type="region of interest" description="Disordered" evidence="4">
    <location>
        <begin position="106"/>
        <end position="133"/>
    </location>
</feature>
<dbReference type="Pfam" id="PF10474">
    <property type="entry name" value="Syndetin_C"/>
    <property type="match status" value="1"/>
</dbReference>